<dbReference type="InterPro" id="IPR027379">
    <property type="entry name" value="CLS_N"/>
</dbReference>
<evidence type="ECO:0000259" key="7">
    <source>
        <dbReference type="Pfam" id="PF13396"/>
    </source>
</evidence>
<keyword evidence="3 6" id="KW-0812">Transmembrane</keyword>
<reference evidence="9" key="1">
    <citation type="submission" date="2017-09" db="EMBL/GenBank/DDBJ databases">
        <title>Depth-based differentiation of microbial function through sediment-hosted aquifers and enrichment of novel symbionts in the deep terrestrial subsurface.</title>
        <authorList>
            <person name="Probst A.J."/>
            <person name="Ladd B."/>
            <person name="Jarett J.K."/>
            <person name="Geller-Mcgrath D.E."/>
            <person name="Sieber C.M.K."/>
            <person name="Emerson J.B."/>
            <person name="Anantharaman K."/>
            <person name="Thomas B.C."/>
            <person name="Malmstrom R."/>
            <person name="Stieglmeier M."/>
            <person name="Klingl A."/>
            <person name="Woyke T."/>
            <person name="Ryan C.M."/>
            <person name="Banfield J.F."/>
        </authorList>
    </citation>
    <scope>NUCLEOTIDE SEQUENCE [LARGE SCALE GENOMIC DNA]</scope>
</reference>
<evidence type="ECO:0000256" key="3">
    <source>
        <dbReference type="ARBA" id="ARBA00022692"/>
    </source>
</evidence>
<feature type="transmembrane region" description="Helical" evidence="6">
    <location>
        <begin position="20"/>
        <end position="48"/>
    </location>
</feature>
<evidence type="ECO:0000313" key="9">
    <source>
        <dbReference type="Proteomes" id="UP000231456"/>
    </source>
</evidence>
<protein>
    <recommendedName>
        <fullName evidence="7">Cardiolipin synthase N-terminal domain-containing protein</fullName>
    </recommendedName>
</protein>
<dbReference type="Proteomes" id="UP000231456">
    <property type="component" value="Unassembled WGS sequence"/>
</dbReference>
<proteinExistence type="predicted"/>
<keyword evidence="2" id="KW-1003">Cell membrane</keyword>
<evidence type="ECO:0000256" key="6">
    <source>
        <dbReference type="SAM" id="Phobius"/>
    </source>
</evidence>
<sequence length="115" mass="12929">MNELSANAALIPPDTSTSIFSIIILLLSFLGLIAVLSMFVFWLVAFIQVLTRNNLKESKWLWILLLLFVGPIGILAYFFVENRKKWGIASVIFLGLLPFVLVVYAIANMVLVTRI</sequence>
<accession>A0A2M8F968</accession>
<comment type="subcellular location">
    <subcellularLocation>
        <location evidence="1">Cell membrane</location>
        <topology evidence="1">Multi-pass membrane protein</topology>
    </subcellularLocation>
</comment>
<name>A0A2M8F968_9BACT</name>
<evidence type="ECO:0000256" key="4">
    <source>
        <dbReference type="ARBA" id="ARBA00022989"/>
    </source>
</evidence>
<evidence type="ECO:0000256" key="5">
    <source>
        <dbReference type="ARBA" id="ARBA00023136"/>
    </source>
</evidence>
<keyword evidence="4 6" id="KW-1133">Transmembrane helix</keyword>
<dbReference type="AlphaFoldDB" id="A0A2M8F968"/>
<dbReference type="EMBL" id="PFRH01000120">
    <property type="protein sequence ID" value="PJC52277.1"/>
    <property type="molecule type" value="Genomic_DNA"/>
</dbReference>
<evidence type="ECO:0000313" key="8">
    <source>
        <dbReference type="EMBL" id="PJC52277.1"/>
    </source>
</evidence>
<dbReference type="Pfam" id="PF13396">
    <property type="entry name" value="PLDc_N"/>
    <property type="match status" value="1"/>
</dbReference>
<feature type="domain" description="Cardiolipin synthase N-terminal" evidence="7">
    <location>
        <begin position="40"/>
        <end position="80"/>
    </location>
</feature>
<comment type="caution">
    <text evidence="8">The sequence shown here is derived from an EMBL/GenBank/DDBJ whole genome shotgun (WGS) entry which is preliminary data.</text>
</comment>
<evidence type="ECO:0000256" key="2">
    <source>
        <dbReference type="ARBA" id="ARBA00022475"/>
    </source>
</evidence>
<dbReference type="GO" id="GO:0005886">
    <property type="term" value="C:plasma membrane"/>
    <property type="evidence" value="ECO:0007669"/>
    <property type="project" value="UniProtKB-SubCell"/>
</dbReference>
<evidence type="ECO:0000256" key="1">
    <source>
        <dbReference type="ARBA" id="ARBA00004651"/>
    </source>
</evidence>
<keyword evidence="5 6" id="KW-0472">Membrane</keyword>
<gene>
    <name evidence="8" type="ORF">CO030_03685</name>
</gene>
<organism evidence="8 9">
    <name type="scientific">Candidatus Magasanikbacteria bacterium CG_4_9_14_0_2_um_filter_42_11</name>
    <dbReference type="NCBI Taxonomy" id="1974643"/>
    <lineage>
        <taxon>Bacteria</taxon>
        <taxon>Candidatus Magasanikiibacteriota</taxon>
    </lineage>
</organism>
<feature type="transmembrane region" description="Helical" evidence="6">
    <location>
        <begin position="86"/>
        <end position="111"/>
    </location>
</feature>
<feature type="transmembrane region" description="Helical" evidence="6">
    <location>
        <begin position="60"/>
        <end position="80"/>
    </location>
</feature>